<dbReference type="InterPro" id="IPR018642">
    <property type="entry name" value="DUF2066"/>
</dbReference>
<keyword evidence="1" id="KW-0732">Signal</keyword>
<organism evidence="2 3">
    <name type="scientific">Vibrio agarilyticus</name>
    <dbReference type="NCBI Taxonomy" id="2726741"/>
    <lineage>
        <taxon>Bacteria</taxon>
        <taxon>Pseudomonadati</taxon>
        <taxon>Pseudomonadota</taxon>
        <taxon>Gammaproteobacteria</taxon>
        <taxon>Vibrionales</taxon>
        <taxon>Vibrionaceae</taxon>
        <taxon>Vibrio</taxon>
    </lineage>
</organism>
<comment type="caution">
    <text evidence="2">The sequence shown here is derived from an EMBL/GenBank/DDBJ whole genome shotgun (WGS) entry which is preliminary data.</text>
</comment>
<gene>
    <name evidence="2" type="ORF">HGP28_09825</name>
</gene>
<feature type="signal peptide" evidence="1">
    <location>
        <begin position="1"/>
        <end position="20"/>
    </location>
</feature>
<sequence>MRYLALFILSCLAWTSSAMTHVDLYGVSVVIDREQEDGDALARRQALEQVIVRTTGDKSASQNPVIAKALAGSARYVSQLSYTQLDDGATQVNFRFNQEQISALLTQAQLPFWAPERRNVLVWLVEENQFERQIVWEHTASEFAASLRQEAAKRGVPVTFPIGDFDDVTGVQIADLWGGFVTPLSAASQRYPVEAVLLVRLQGDTLRWTLYDAAPAAMTATMETPLTGVASGIDAPLSVIDALANQFAQKDAVVVSSESTESVDVTFLNVRNALDFFTLEKSLSALNSVAALDILQIQGDHLTVRVHLLAQRAAFEQQMSQLPRLQRFIDEFAAPQASVSGPTPALDSIATADDNLVTPVALETIAVPTTANAGPLVFEWLAP</sequence>
<evidence type="ECO:0000256" key="1">
    <source>
        <dbReference type="SAM" id="SignalP"/>
    </source>
</evidence>
<feature type="chain" id="PRO_5031557519" evidence="1">
    <location>
        <begin position="21"/>
        <end position="383"/>
    </location>
</feature>
<accession>A0A7X8TQX0</accession>
<evidence type="ECO:0000313" key="2">
    <source>
        <dbReference type="EMBL" id="NLS13188.1"/>
    </source>
</evidence>
<dbReference type="EMBL" id="JABAIK010000008">
    <property type="protein sequence ID" value="NLS13188.1"/>
    <property type="molecule type" value="Genomic_DNA"/>
</dbReference>
<protein>
    <submittedName>
        <fullName evidence="2">DUF2066 domain-containing protein</fullName>
    </submittedName>
</protein>
<keyword evidence="3" id="KW-1185">Reference proteome</keyword>
<name>A0A7X8TQX0_9VIBR</name>
<proteinExistence type="predicted"/>
<evidence type="ECO:0000313" key="3">
    <source>
        <dbReference type="Proteomes" id="UP000535589"/>
    </source>
</evidence>
<dbReference type="AlphaFoldDB" id="A0A7X8TQX0"/>
<dbReference type="RefSeq" id="WP_168836281.1">
    <property type="nucleotide sequence ID" value="NZ_JABAIK010000008.1"/>
</dbReference>
<reference evidence="2 3" key="1">
    <citation type="submission" date="2020-04" db="EMBL/GenBank/DDBJ databases">
        <title>Vibrio sp. SM6, a novel species isolated from seawater.</title>
        <authorList>
            <person name="Wang X."/>
        </authorList>
    </citation>
    <scope>NUCLEOTIDE SEQUENCE [LARGE SCALE GENOMIC DNA]</scope>
    <source>
        <strain evidence="2 3">SM6</strain>
    </source>
</reference>
<dbReference type="Pfam" id="PF09839">
    <property type="entry name" value="DUF2066"/>
    <property type="match status" value="1"/>
</dbReference>
<dbReference type="Proteomes" id="UP000535589">
    <property type="component" value="Unassembled WGS sequence"/>
</dbReference>